<dbReference type="EMBL" id="JAEHOE010000104">
    <property type="protein sequence ID" value="KAG2486911.1"/>
    <property type="molecule type" value="Genomic_DNA"/>
</dbReference>
<evidence type="ECO:0000256" key="1">
    <source>
        <dbReference type="SAM" id="MobiDB-lite"/>
    </source>
</evidence>
<feature type="region of interest" description="Disordered" evidence="1">
    <location>
        <begin position="1"/>
        <end position="23"/>
    </location>
</feature>
<organism evidence="2 3">
    <name type="scientific">Edaphochlamys debaryana</name>
    <dbReference type="NCBI Taxonomy" id="47281"/>
    <lineage>
        <taxon>Eukaryota</taxon>
        <taxon>Viridiplantae</taxon>
        <taxon>Chlorophyta</taxon>
        <taxon>core chlorophytes</taxon>
        <taxon>Chlorophyceae</taxon>
        <taxon>CS clade</taxon>
        <taxon>Chlamydomonadales</taxon>
        <taxon>Chlamydomonadales incertae sedis</taxon>
        <taxon>Edaphochlamys</taxon>
    </lineage>
</organism>
<sequence>MQAARELTSPQPPDDGPGPAAEARRFCPCCPRAACCTPRSPAAAGRLYVAAHSLGGRRRAQARARWAEATSSIPRVASDLADVEAEAGAEELERLAQLESRTGGAGGPGPQPAPLVAAEVAAHSKAAGSLAEWLLGARELSRAALEAEAAHAWEWPQRLLRRSTGGQAGTAGSSTDASAAAPALGSAVRDAFRASRKLAAYQQRVTHLTVRFVFHFKHIDALIAAAAPRAPRLPPLPAGASAAAVLAAVESWVQQVRQVFDLEELVSVSCLSEIEREWATAWKPVMMKLDRLGRLLY</sequence>
<protein>
    <submittedName>
        <fullName evidence="2">Uncharacterized protein</fullName>
    </submittedName>
</protein>
<accession>A0A836BRY5</accession>
<dbReference type="Proteomes" id="UP000612055">
    <property type="component" value="Unassembled WGS sequence"/>
</dbReference>
<evidence type="ECO:0000313" key="2">
    <source>
        <dbReference type="EMBL" id="KAG2486911.1"/>
    </source>
</evidence>
<gene>
    <name evidence="2" type="ORF">HYH03_014410</name>
</gene>
<name>A0A836BRY5_9CHLO</name>
<evidence type="ECO:0000313" key="3">
    <source>
        <dbReference type="Proteomes" id="UP000612055"/>
    </source>
</evidence>
<comment type="caution">
    <text evidence="2">The sequence shown here is derived from an EMBL/GenBank/DDBJ whole genome shotgun (WGS) entry which is preliminary data.</text>
</comment>
<dbReference type="AlphaFoldDB" id="A0A836BRY5"/>
<proteinExistence type="predicted"/>
<reference evidence="2" key="1">
    <citation type="journal article" date="2020" name="bioRxiv">
        <title>Comparative genomics of Chlamydomonas.</title>
        <authorList>
            <person name="Craig R.J."/>
            <person name="Hasan A.R."/>
            <person name="Ness R.W."/>
            <person name="Keightley P.D."/>
        </authorList>
    </citation>
    <scope>NUCLEOTIDE SEQUENCE</scope>
    <source>
        <strain evidence="2">CCAP 11/70</strain>
    </source>
</reference>
<keyword evidence="3" id="KW-1185">Reference proteome</keyword>